<dbReference type="RefSeq" id="WP_147391980.1">
    <property type="nucleotide sequence ID" value="NZ_QZCG01000027.1"/>
</dbReference>
<feature type="transmembrane region" description="Helical" evidence="1">
    <location>
        <begin position="462"/>
        <end position="489"/>
    </location>
</feature>
<dbReference type="Gene3D" id="3.30.2090.10">
    <property type="entry name" value="Multidrug efflux transporter AcrB TolC docking domain, DN and DC subdomains"/>
    <property type="match status" value="1"/>
</dbReference>
<dbReference type="InterPro" id="IPR001036">
    <property type="entry name" value="Acrflvin-R"/>
</dbReference>
<feature type="transmembrane region" description="Helical" evidence="1">
    <location>
        <begin position="427"/>
        <end position="450"/>
    </location>
</feature>
<feature type="transmembrane region" description="Helical" evidence="1">
    <location>
        <begin position="359"/>
        <end position="379"/>
    </location>
</feature>
<feature type="transmembrane region" description="Helical" evidence="1">
    <location>
        <begin position="333"/>
        <end position="352"/>
    </location>
</feature>
<dbReference type="SUPFAM" id="SSF82693">
    <property type="entry name" value="Multidrug efflux transporter AcrB pore domain, PN1, PN2, PC1 and PC2 subdomains"/>
    <property type="match status" value="3"/>
</dbReference>
<accession>A0A418SLT9</accession>
<dbReference type="InterPro" id="IPR027463">
    <property type="entry name" value="AcrB_DN_DC_subdom"/>
</dbReference>
<evidence type="ECO:0000256" key="1">
    <source>
        <dbReference type="SAM" id="Phobius"/>
    </source>
</evidence>
<dbReference type="SUPFAM" id="SSF82866">
    <property type="entry name" value="Multidrug efflux transporter AcrB transmembrane domain"/>
    <property type="match status" value="1"/>
</dbReference>
<feature type="transmembrane region" description="Helical" evidence="1">
    <location>
        <begin position="385"/>
        <end position="406"/>
    </location>
</feature>
<feature type="transmembrane region" description="Helical" evidence="1">
    <location>
        <begin position="525"/>
        <end position="545"/>
    </location>
</feature>
<dbReference type="PANTHER" id="PTHR32063:SF14">
    <property type="entry name" value="BLL4319 PROTEIN"/>
    <property type="match status" value="1"/>
</dbReference>
<dbReference type="OrthoDB" id="9807350at2"/>
<evidence type="ECO:0000313" key="3">
    <source>
        <dbReference type="Proteomes" id="UP000284202"/>
    </source>
</evidence>
<keyword evidence="1" id="KW-0812">Transmembrane</keyword>
<comment type="caution">
    <text evidence="2">The sequence shown here is derived from an EMBL/GenBank/DDBJ whole genome shotgun (WGS) entry which is preliminary data.</text>
</comment>
<dbReference type="Gene3D" id="3.30.70.1320">
    <property type="entry name" value="Multidrug efflux transporter AcrB pore domain like"/>
    <property type="match status" value="1"/>
</dbReference>
<dbReference type="SUPFAM" id="SSF82714">
    <property type="entry name" value="Multidrug efflux transporter AcrB TolC docking domain, DN and DC subdomains"/>
    <property type="match status" value="1"/>
</dbReference>
<dbReference type="Gene3D" id="3.30.70.1430">
    <property type="entry name" value="Multidrug efflux transporter AcrB pore domain"/>
    <property type="match status" value="2"/>
</dbReference>
<keyword evidence="1" id="KW-1133">Transmembrane helix</keyword>
<sequence length="647" mass="69693">MSLPDLSLRRPVLVTVLNLLIVLIGAVAMTRLPVRELPQVEAAQVTVRVDYTGASPDVVDSQVATVIEGALAGVSGVVSMSTSSERGRMRTVLEFDPSRNIDNAANDVRNAVERVVNNLPEEADRPRIDKNDSEGDPVLRLALSSPGMTPLELSDYADRYIKDRLARLPGVANTVIYGERAPSMRIWLDQARMAAHGITTTDIISALEANNVELPAGEIETGARQLQVLAQTRFTTADAFRQMVVRDGGARPLLLGDVARIEEGAEQTESNFRSNGVLALGMGIQPQAQANTVAISNAVRAELDLIRPTLPNGMTLQVTADEAVFIESSIKQVAKVFGEAVLLVTAVIFLFLGSARLSMVPVVTIPISALGAGLAMMMLGFSINILTLFALILAIGLVVDDAIVVLENIQRHRAMGASRAEAARRGAGQVSFAVIATTAVLIAVFLPVSFMEGQIGQLFAEFGIVLAVAVAVSGFVALTISPVLASIVLPRDDKPGFLTRIVDRVIHWLERIYGRLLARMIARPVPILAICAFAVASAFAIYQGLPRQLQPDEDRGQFMITINAPQGSNLSFTDAATRKIEAMLEPMREEGTISNVTSIVGTWGELRRAILIVTLSPWEERTQSVSDVITELRPKLDTVTEVASFIR</sequence>
<evidence type="ECO:0000313" key="2">
    <source>
        <dbReference type="EMBL" id="RJE81872.1"/>
    </source>
</evidence>
<protein>
    <submittedName>
        <fullName evidence="2">Efflux RND transporter permease subunit</fullName>
    </submittedName>
</protein>
<dbReference type="PRINTS" id="PR00702">
    <property type="entry name" value="ACRIFLAVINRP"/>
</dbReference>
<dbReference type="Gene3D" id="1.20.1640.10">
    <property type="entry name" value="Multidrug efflux transporter AcrB transmembrane domain"/>
    <property type="match status" value="2"/>
</dbReference>
<feature type="non-terminal residue" evidence="2">
    <location>
        <position position="647"/>
    </location>
</feature>
<name>A0A418SLT9_9RHOB</name>
<dbReference type="AlphaFoldDB" id="A0A418SLT9"/>
<dbReference type="EMBL" id="QZCG01000027">
    <property type="protein sequence ID" value="RJE81872.1"/>
    <property type="molecule type" value="Genomic_DNA"/>
</dbReference>
<dbReference type="GO" id="GO:0005886">
    <property type="term" value="C:plasma membrane"/>
    <property type="evidence" value="ECO:0007669"/>
    <property type="project" value="TreeGrafter"/>
</dbReference>
<gene>
    <name evidence="2" type="ORF">D3P04_22740</name>
</gene>
<reference evidence="3" key="1">
    <citation type="submission" date="2018-09" db="EMBL/GenBank/DDBJ databases">
        <title>Acidovorax cavernicola nov. sp. isolated from Gruta de las Maravillas (Aracena, Spain).</title>
        <authorList>
            <person name="Jurado V."/>
            <person name="Gutierrez-Patricio S."/>
            <person name="Gonzalez-Pimentel J.L."/>
            <person name="Miller A.Z."/>
            <person name="Laiz L."/>
            <person name="Saiz-Jimenez C."/>
        </authorList>
    </citation>
    <scope>NUCLEOTIDE SEQUENCE [LARGE SCALE GENOMIC DNA]</scope>
    <source>
        <strain evidence="3">1011MAR3C25</strain>
    </source>
</reference>
<dbReference type="PANTHER" id="PTHR32063">
    <property type="match status" value="1"/>
</dbReference>
<keyword evidence="1" id="KW-0472">Membrane</keyword>
<organism evidence="2 3">
    <name type="scientific">Paracoccus onubensis</name>
    <dbReference type="NCBI Taxonomy" id="1675788"/>
    <lineage>
        <taxon>Bacteria</taxon>
        <taxon>Pseudomonadati</taxon>
        <taxon>Pseudomonadota</taxon>
        <taxon>Alphaproteobacteria</taxon>
        <taxon>Rhodobacterales</taxon>
        <taxon>Paracoccaceae</taxon>
        <taxon>Paracoccus</taxon>
    </lineage>
</organism>
<proteinExistence type="predicted"/>
<dbReference type="GO" id="GO:0042910">
    <property type="term" value="F:xenobiotic transmembrane transporter activity"/>
    <property type="evidence" value="ECO:0007669"/>
    <property type="project" value="TreeGrafter"/>
</dbReference>
<keyword evidence="3" id="KW-1185">Reference proteome</keyword>
<dbReference type="Proteomes" id="UP000284202">
    <property type="component" value="Unassembled WGS sequence"/>
</dbReference>
<dbReference type="Pfam" id="PF00873">
    <property type="entry name" value="ACR_tran"/>
    <property type="match status" value="1"/>
</dbReference>
<feature type="transmembrane region" description="Helical" evidence="1">
    <location>
        <begin position="12"/>
        <end position="32"/>
    </location>
</feature>